<keyword evidence="2" id="KW-1185">Reference proteome</keyword>
<comment type="caution">
    <text evidence="1">The sequence shown here is derived from an EMBL/GenBank/DDBJ whole genome shotgun (WGS) entry which is preliminary data.</text>
</comment>
<organism evidence="1 2">
    <name type="scientific">Enterococcus rivorum</name>
    <dbReference type="NCBI Taxonomy" id="762845"/>
    <lineage>
        <taxon>Bacteria</taxon>
        <taxon>Bacillati</taxon>
        <taxon>Bacillota</taxon>
        <taxon>Bacilli</taxon>
        <taxon>Lactobacillales</taxon>
        <taxon>Enterococcaceae</taxon>
        <taxon>Enterococcus</taxon>
    </lineage>
</organism>
<reference evidence="1 2" key="1">
    <citation type="submission" date="2016-09" db="EMBL/GenBank/DDBJ databases">
        <authorList>
            <person name="Capua I."/>
            <person name="De Benedictis P."/>
            <person name="Joannis T."/>
            <person name="Lombin L.H."/>
            <person name="Cattoli G."/>
        </authorList>
    </citation>
    <scope>NUCLEOTIDE SEQUENCE [LARGE SCALE GENOMIC DNA]</scope>
    <source>
        <strain evidence="1 2">LMG 25899</strain>
    </source>
</reference>
<accession>A0A1E5L0G6</accession>
<protein>
    <submittedName>
        <fullName evidence="1">Uncharacterized protein</fullName>
    </submittedName>
</protein>
<evidence type="ECO:0000313" key="2">
    <source>
        <dbReference type="Proteomes" id="UP000095256"/>
    </source>
</evidence>
<gene>
    <name evidence="1" type="ORF">BCR26_09005</name>
</gene>
<proteinExistence type="predicted"/>
<dbReference type="Proteomes" id="UP000095256">
    <property type="component" value="Unassembled WGS sequence"/>
</dbReference>
<dbReference type="AlphaFoldDB" id="A0A1E5L0G6"/>
<sequence length="110" mass="13112">MSSKRKEILNELSDLYVLREDRINFNRIEMYTLPNSFISIKDVFVDERRDPQPVINCKGKRWFPIVKLDNGDEMIILYPSAPIRKKNTAIEDIQDAEFVEKRIKQLLELR</sequence>
<evidence type="ECO:0000313" key="1">
    <source>
        <dbReference type="EMBL" id="OEH83606.1"/>
    </source>
</evidence>
<dbReference type="STRING" id="762845.BCR26_09005"/>
<name>A0A1E5L0G6_9ENTE</name>
<dbReference type="RefSeq" id="WP_069697479.1">
    <property type="nucleotide sequence ID" value="NZ_JAGGMA010000012.1"/>
</dbReference>
<dbReference type="EMBL" id="MIEK01000005">
    <property type="protein sequence ID" value="OEH83606.1"/>
    <property type="molecule type" value="Genomic_DNA"/>
</dbReference>
<dbReference type="OrthoDB" id="10012890at2"/>